<accession>A0A8T1R597</accession>
<evidence type="ECO:0000313" key="2">
    <source>
        <dbReference type="EMBL" id="KAG6723726.1"/>
    </source>
</evidence>
<dbReference type="Proteomes" id="UP000811246">
    <property type="component" value="Chromosome 3"/>
</dbReference>
<dbReference type="EMBL" id="CM031827">
    <property type="protein sequence ID" value="KAG6723726.1"/>
    <property type="molecule type" value="Genomic_DNA"/>
</dbReference>
<reference evidence="1" key="1">
    <citation type="submission" date="2020-12" db="EMBL/GenBank/DDBJ databases">
        <title>WGS assembly of Carya illinoinensis cv. Pawnee.</title>
        <authorList>
            <person name="Platts A."/>
            <person name="Shu S."/>
            <person name="Wright S."/>
            <person name="Barry K."/>
            <person name="Edger P."/>
            <person name="Pires J.C."/>
            <person name="Schmutz J."/>
        </authorList>
    </citation>
    <scope>NUCLEOTIDE SEQUENCE</scope>
    <source>
        <tissue evidence="1">Leaf</tissue>
    </source>
</reference>
<dbReference type="AlphaFoldDB" id="A0A8T1R597"/>
<organism evidence="1 3">
    <name type="scientific">Carya illinoinensis</name>
    <name type="common">Pecan</name>
    <dbReference type="NCBI Taxonomy" id="32201"/>
    <lineage>
        <taxon>Eukaryota</taxon>
        <taxon>Viridiplantae</taxon>
        <taxon>Streptophyta</taxon>
        <taxon>Embryophyta</taxon>
        <taxon>Tracheophyta</taxon>
        <taxon>Spermatophyta</taxon>
        <taxon>Magnoliopsida</taxon>
        <taxon>eudicotyledons</taxon>
        <taxon>Gunneridae</taxon>
        <taxon>Pentapetalae</taxon>
        <taxon>rosids</taxon>
        <taxon>fabids</taxon>
        <taxon>Fagales</taxon>
        <taxon>Juglandaceae</taxon>
        <taxon>Carya</taxon>
    </lineage>
</organism>
<protein>
    <submittedName>
        <fullName evidence="1">Uncharacterized protein</fullName>
    </submittedName>
</protein>
<reference evidence="2" key="2">
    <citation type="submission" date="2021-01" db="EMBL/GenBank/DDBJ databases">
        <authorList>
            <person name="Lovell J.T."/>
            <person name="Bentley N."/>
            <person name="Bhattarai G."/>
            <person name="Jenkins J.W."/>
            <person name="Sreedasyam A."/>
            <person name="Alarcon Y."/>
            <person name="Bock C."/>
            <person name="Boston L."/>
            <person name="Carlson J."/>
            <person name="Cervantes K."/>
            <person name="Clermont K."/>
            <person name="Krom N."/>
            <person name="Kubenka K."/>
            <person name="Mamidi S."/>
            <person name="Mattison C."/>
            <person name="Monteros M."/>
            <person name="Pisani C."/>
            <person name="Plott C."/>
            <person name="Rajasekar S."/>
            <person name="Rhein H.S."/>
            <person name="Rohla C."/>
            <person name="Song M."/>
            <person name="Hilaire R.S."/>
            <person name="Shu S."/>
            <person name="Wells L."/>
            <person name="Wang X."/>
            <person name="Webber J."/>
            <person name="Heerema R.J."/>
            <person name="Klein P."/>
            <person name="Conner P."/>
            <person name="Grauke L."/>
            <person name="Grimwood J."/>
            <person name="Schmutz J."/>
            <person name="Randall J.J."/>
        </authorList>
    </citation>
    <scope>NUCLEOTIDE SEQUENCE</scope>
    <source>
        <tissue evidence="2">Leaf</tissue>
    </source>
</reference>
<dbReference type="EMBL" id="CM031811">
    <property type="protein sequence ID" value="KAG6662308.1"/>
    <property type="molecule type" value="Genomic_DNA"/>
</dbReference>
<dbReference type="Proteomes" id="UP000811609">
    <property type="component" value="Chromosome 3"/>
</dbReference>
<proteinExistence type="predicted"/>
<gene>
    <name evidence="1" type="ORF">CIPAW_03G234100</name>
    <name evidence="2" type="ORF">I3842_03G222300</name>
</gene>
<name>A0A8T1R597_CARIL</name>
<comment type="caution">
    <text evidence="1">The sequence shown here is derived from an EMBL/GenBank/DDBJ whole genome shotgun (WGS) entry which is preliminary data.</text>
</comment>
<evidence type="ECO:0000313" key="3">
    <source>
        <dbReference type="Proteomes" id="UP000811609"/>
    </source>
</evidence>
<sequence>MVMPCHFTSIKKPAFSSCHTLSFRQGRLWQRKGKGTSKRKKEK</sequence>
<keyword evidence="3" id="KW-1185">Reference proteome</keyword>
<evidence type="ECO:0000313" key="1">
    <source>
        <dbReference type="EMBL" id="KAG6662308.1"/>
    </source>
</evidence>